<comment type="caution">
    <text evidence="10">The sequence shown here is derived from an EMBL/GenBank/DDBJ whole genome shotgun (WGS) entry which is preliminary data.</text>
</comment>
<dbReference type="Gene3D" id="3.30.70.20">
    <property type="match status" value="1"/>
</dbReference>
<proteinExistence type="inferred from homology"/>
<keyword evidence="8" id="KW-0411">Iron-sulfur</keyword>
<organism evidence="10">
    <name type="scientific">Desulfobacca acetoxidans</name>
    <dbReference type="NCBI Taxonomy" id="60893"/>
    <lineage>
        <taxon>Bacteria</taxon>
        <taxon>Pseudomonadati</taxon>
        <taxon>Thermodesulfobacteriota</taxon>
        <taxon>Desulfobaccia</taxon>
        <taxon>Desulfobaccales</taxon>
        <taxon>Desulfobaccaceae</taxon>
        <taxon>Desulfobacca</taxon>
    </lineage>
</organism>
<evidence type="ECO:0000256" key="7">
    <source>
        <dbReference type="ARBA" id="ARBA00023004"/>
    </source>
</evidence>
<dbReference type="EMBL" id="DTMF01000339">
    <property type="protein sequence ID" value="HGF35515.1"/>
    <property type="molecule type" value="Genomic_DNA"/>
</dbReference>
<keyword evidence="3" id="KW-0004">4Fe-4S</keyword>
<reference evidence="10" key="1">
    <citation type="journal article" date="2020" name="mSystems">
        <title>Genome- and Community-Level Interaction Insights into Carbon Utilization and Element Cycling Functions of Hydrothermarchaeota in Hydrothermal Sediment.</title>
        <authorList>
            <person name="Zhou Z."/>
            <person name="Liu Y."/>
            <person name="Xu W."/>
            <person name="Pan J."/>
            <person name="Luo Z.H."/>
            <person name="Li M."/>
        </authorList>
    </citation>
    <scope>NUCLEOTIDE SEQUENCE [LARGE SCALE GENOMIC DNA]</scope>
    <source>
        <strain evidence="10">SpSt-897</strain>
    </source>
</reference>
<evidence type="ECO:0000256" key="5">
    <source>
        <dbReference type="ARBA" id="ARBA00022827"/>
    </source>
</evidence>
<gene>
    <name evidence="10" type="ORF">ENW96_14235</name>
</gene>
<dbReference type="InterPro" id="IPR017896">
    <property type="entry name" value="4Fe4S_Fe-S-bd"/>
</dbReference>
<dbReference type="Pfam" id="PF07992">
    <property type="entry name" value="Pyr_redox_2"/>
    <property type="match status" value="1"/>
</dbReference>
<name>A0A7C3V742_9BACT</name>
<accession>A0A7C3V742</accession>
<dbReference type="SUPFAM" id="SSF54862">
    <property type="entry name" value="4Fe-4S ferredoxins"/>
    <property type="match status" value="1"/>
</dbReference>
<keyword evidence="6" id="KW-0560">Oxidoreductase</keyword>
<dbReference type="PANTHER" id="PTHR43498">
    <property type="entry name" value="FERREDOXIN:COB-COM HETERODISULFIDE REDUCTASE SUBUNIT A"/>
    <property type="match status" value="1"/>
</dbReference>
<dbReference type="InterPro" id="IPR039650">
    <property type="entry name" value="HdrA-like"/>
</dbReference>
<dbReference type="Pfam" id="PF02662">
    <property type="entry name" value="FlpD"/>
    <property type="match status" value="1"/>
</dbReference>
<feature type="domain" description="4Fe-4S ferredoxin-type" evidence="9">
    <location>
        <begin position="532"/>
        <end position="561"/>
    </location>
</feature>
<dbReference type="Gene3D" id="3.50.50.60">
    <property type="entry name" value="FAD/NAD(P)-binding domain"/>
    <property type="match status" value="1"/>
</dbReference>
<keyword evidence="7" id="KW-0408">Iron</keyword>
<evidence type="ECO:0000256" key="4">
    <source>
        <dbReference type="ARBA" id="ARBA00022723"/>
    </source>
</evidence>
<sequence length="724" mass="79299">MEERKYAAYLCKGCGIGEVVNMAELAKVATREAKLGLVKEHDILCSPEALEMIRQDIANEGVNCLAICACSPRVKFEEFDFPHCIVERIGLRELVAWTQDPENKETQALAEDYIRMYGAKIKKTNLPEPYKFEEELSKTILVIGGGAAGLSAALFAARNGYPVVLVEKEAELGGYGAKLHRATPTSYPYTQLQDPPVLAKIREVQAEPNIRVFTNTQVVKADGQPGFLDVTLNVNGSEEVVRIGAVVLAAGWKPYDATKLTKFGYGSSPDIITSLQMEEMAKNGKIVRPSDGKTPEAVAFVLCAGQRDPEHLEHCSDICCASSIKQALYVRQANPNAAAMILYRDIRTPGQLELFYKEAQSDPGVMLTKADVTGVAPAPGGKLKVSAKDTLLGDNIEIEADLVVLATGMVPVTLDEPVLNLVYRQGPGLPDLELFKGFADSNFICFPYETRRTAIYAAGAVRQPMGMAMAMDDGVGAALKAIQAVEHIAVGMAVHPRAWDETFPDPIMQRCTACKRCTEECPFGAIEEDEKGTPFYKIARCRRCGTCMGACPERIVNFADYSVDIVGSMLKSLEVPTEDDLEDDEEEVPLRILGLVCENDAYPALDAAALNKLKLNPLVRFVPLRCMGSFNLVWVSDAFSRGVDGMILLGCKYGDDYQCHFAKGSELCAYRLTKLSETLDKLGLEADRVQQVQIAISEFDKLPKIINDFVERVQEIGPNPFKGM</sequence>
<dbReference type="PANTHER" id="PTHR43498:SF1">
    <property type="entry name" value="COB--COM HETERODISULFIDE REDUCTASE IRON-SULFUR SUBUNIT A"/>
    <property type="match status" value="1"/>
</dbReference>
<evidence type="ECO:0000259" key="9">
    <source>
        <dbReference type="PROSITE" id="PS51379"/>
    </source>
</evidence>
<dbReference type="PRINTS" id="PR00411">
    <property type="entry name" value="PNDRDTASEI"/>
</dbReference>
<evidence type="ECO:0000256" key="6">
    <source>
        <dbReference type="ARBA" id="ARBA00023002"/>
    </source>
</evidence>
<dbReference type="PRINTS" id="PR00368">
    <property type="entry name" value="FADPNR"/>
</dbReference>
<dbReference type="InterPro" id="IPR003813">
    <property type="entry name" value="MvhD/FlpD"/>
</dbReference>
<keyword evidence="5" id="KW-0285">Flavoprotein</keyword>
<dbReference type="InterPro" id="IPR036188">
    <property type="entry name" value="FAD/NAD-bd_sf"/>
</dbReference>
<feature type="domain" description="4Fe-4S ferredoxin-type" evidence="9">
    <location>
        <begin position="500"/>
        <end position="531"/>
    </location>
</feature>
<evidence type="ECO:0000313" key="10">
    <source>
        <dbReference type="EMBL" id="HGF35515.1"/>
    </source>
</evidence>
<keyword evidence="4" id="KW-0479">Metal-binding</keyword>
<dbReference type="GO" id="GO:0016491">
    <property type="term" value="F:oxidoreductase activity"/>
    <property type="evidence" value="ECO:0007669"/>
    <property type="project" value="UniProtKB-KW"/>
</dbReference>
<dbReference type="InterPro" id="IPR017900">
    <property type="entry name" value="4Fe4S_Fe_S_CS"/>
</dbReference>
<evidence type="ECO:0000256" key="2">
    <source>
        <dbReference type="ARBA" id="ARBA00006561"/>
    </source>
</evidence>
<dbReference type="PROSITE" id="PS51379">
    <property type="entry name" value="4FE4S_FER_2"/>
    <property type="match status" value="2"/>
</dbReference>
<keyword evidence="5" id="KW-0274">FAD</keyword>
<dbReference type="PROSITE" id="PS00198">
    <property type="entry name" value="4FE4S_FER_1"/>
    <property type="match status" value="2"/>
</dbReference>
<comment type="cofactor">
    <cofactor evidence="1">
        <name>FAD</name>
        <dbReference type="ChEBI" id="CHEBI:57692"/>
    </cofactor>
</comment>
<protein>
    <submittedName>
        <fullName evidence="10">FAD-dependent oxidoreductase</fullName>
    </submittedName>
</protein>
<dbReference type="InterPro" id="IPR023753">
    <property type="entry name" value="FAD/NAD-binding_dom"/>
</dbReference>
<dbReference type="GO" id="GO:0046872">
    <property type="term" value="F:metal ion binding"/>
    <property type="evidence" value="ECO:0007669"/>
    <property type="project" value="UniProtKB-KW"/>
</dbReference>
<dbReference type="GO" id="GO:0051539">
    <property type="term" value="F:4 iron, 4 sulfur cluster binding"/>
    <property type="evidence" value="ECO:0007669"/>
    <property type="project" value="UniProtKB-KW"/>
</dbReference>
<comment type="similarity">
    <text evidence="2">Belongs to the HdrA family.</text>
</comment>
<dbReference type="SUPFAM" id="SSF51905">
    <property type="entry name" value="FAD/NAD(P)-binding domain"/>
    <property type="match status" value="1"/>
</dbReference>
<dbReference type="Pfam" id="PF13187">
    <property type="entry name" value="Fer4_9"/>
    <property type="match status" value="1"/>
</dbReference>
<dbReference type="AlphaFoldDB" id="A0A7C3V742"/>
<evidence type="ECO:0000256" key="8">
    <source>
        <dbReference type="ARBA" id="ARBA00023014"/>
    </source>
</evidence>
<evidence type="ECO:0000256" key="1">
    <source>
        <dbReference type="ARBA" id="ARBA00001974"/>
    </source>
</evidence>
<evidence type="ECO:0000256" key="3">
    <source>
        <dbReference type="ARBA" id="ARBA00022485"/>
    </source>
</evidence>